<keyword evidence="3" id="KW-1185">Reference proteome</keyword>
<evidence type="ECO:0008006" key="4">
    <source>
        <dbReference type="Google" id="ProtNLM"/>
    </source>
</evidence>
<feature type="transmembrane region" description="Helical" evidence="1">
    <location>
        <begin position="144"/>
        <end position="168"/>
    </location>
</feature>
<feature type="transmembrane region" description="Helical" evidence="1">
    <location>
        <begin position="111"/>
        <end position="132"/>
    </location>
</feature>
<keyword evidence="1" id="KW-1133">Transmembrane helix</keyword>
<dbReference type="RefSeq" id="WP_380636066.1">
    <property type="nucleotide sequence ID" value="NZ_JBHSQO010000011.1"/>
</dbReference>
<protein>
    <recommendedName>
        <fullName evidence="4">PAP2 superfamily protein</fullName>
    </recommendedName>
</protein>
<dbReference type="Gene3D" id="1.20.144.10">
    <property type="entry name" value="Phosphatidic acid phosphatase type 2/haloperoxidase"/>
    <property type="match status" value="1"/>
</dbReference>
<evidence type="ECO:0000313" key="2">
    <source>
        <dbReference type="EMBL" id="MFC6090313.1"/>
    </source>
</evidence>
<gene>
    <name evidence="2" type="ORF">ACFP3R_13595</name>
</gene>
<organism evidence="2 3">
    <name type="scientific">Saccharothrix lopnurensis</name>
    <dbReference type="NCBI Taxonomy" id="1670621"/>
    <lineage>
        <taxon>Bacteria</taxon>
        <taxon>Bacillati</taxon>
        <taxon>Actinomycetota</taxon>
        <taxon>Actinomycetes</taxon>
        <taxon>Pseudonocardiales</taxon>
        <taxon>Pseudonocardiaceae</taxon>
        <taxon>Saccharothrix</taxon>
    </lineage>
</organism>
<evidence type="ECO:0000256" key="1">
    <source>
        <dbReference type="SAM" id="Phobius"/>
    </source>
</evidence>
<feature type="transmembrane region" description="Helical" evidence="1">
    <location>
        <begin position="12"/>
        <end position="34"/>
    </location>
</feature>
<accession>A0ABW1P3Y1</accession>
<name>A0ABW1P3Y1_9PSEU</name>
<keyword evidence="1" id="KW-0812">Transmembrane</keyword>
<dbReference type="Proteomes" id="UP001596220">
    <property type="component" value="Unassembled WGS sequence"/>
</dbReference>
<feature type="transmembrane region" description="Helical" evidence="1">
    <location>
        <begin position="85"/>
        <end position="105"/>
    </location>
</feature>
<feature type="transmembrane region" description="Helical" evidence="1">
    <location>
        <begin position="180"/>
        <end position="199"/>
    </location>
</feature>
<evidence type="ECO:0000313" key="3">
    <source>
        <dbReference type="Proteomes" id="UP001596220"/>
    </source>
</evidence>
<dbReference type="EMBL" id="JBHSQO010000011">
    <property type="protein sequence ID" value="MFC6090313.1"/>
    <property type="molecule type" value="Genomic_DNA"/>
</dbReference>
<keyword evidence="1" id="KW-0472">Membrane</keyword>
<feature type="transmembrane region" description="Helical" evidence="1">
    <location>
        <begin position="46"/>
        <end position="64"/>
    </location>
</feature>
<reference evidence="3" key="1">
    <citation type="journal article" date="2019" name="Int. J. Syst. Evol. Microbiol.">
        <title>The Global Catalogue of Microorganisms (GCM) 10K type strain sequencing project: providing services to taxonomists for standard genome sequencing and annotation.</title>
        <authorList>
            <consortium name="The Broad Institute Genomics Platform"/>
            <consortium name="The Broad Institute Genome Sequencing Center for Infectious Disease"/>
            <person name="Wu L."/>
            <person name="Ma J."/>
        </authorList>
    </citation>
    <scope>NUCLEOTIDE SEQUENCE [LARGE SCALE GENOMIC DNA]</scope>
    <source>
        <strain evidence="3">CGMCC 4.7246</strain>
    </source>
</reference>
<sequence length="200" mass="20729">MTVSPSRFTALWFARSVTEVSAPGIIGVALFLAVGWHSSWPDIGGLLHGAVAAVLSVAVPYAVLIWGVRTGRWSDRHVSRREDRVLPFLITLASVVSGMVFLLWADAYRELTSVAASMLGGLAVTLVVSLAWKVSLHAASAAGAATATVFVFGFSPLVAGVLVALVGWSRVRLGDHTAGQVAVGAVLGVVVASATFHALG</sequence>
<proteinExistence type="predicted"/>
<comment type="caution">
    <text evidence="2">The sequence shown here is derived from an EMBL/GenBank/DDBJ whole genome shotgun (WGS) entry which is preliminary data.</text>
</comment>